<evidence type="ECO:0000313" key="2">
    <source>
        <dbReference type="Proteomes" id="UP001168146"/>
    </source>
</evidence>
<sequence>MSAFERDRLPPWAQHAAEDYPPYTAMWATLSSIHALRERVVDAYDGGAFGWSQELADWLYDTDRLIAMLDVRMANAAGSTLHPFMGPWNDWTRA</sequence>
<proteinExistence type="predicted"/>
<protein>
    <submittedName>
        <fullName evidence="1">Uncharacterized protein</fullName>
    </submittedName>
</protein>
<dbReference type="Proteomes" id="UP001168146">
    <property type="component" value="Unassembled WGS sequence"/>
</dbReference>
<dbReference type="AlphaFoldDB" id="A0AAN6G021"/>
<name>A0AAN6G021_9PEZI</name>
<comment type="caution">
    <text evidence="1">The sequence shown here is derived from an EMBL/GenBank/DDBJ whole genome shotgun (WGS) entry which is preliminary data.</text>
</comment>
<reference evidence="1" key="1">
    <citation type="submission" date="2021-12" db="EMBL/GenBank/DDBJ databases">
        <title>Black yeast isolated from Biological Soil Crust.</title>
        <authorList>
            <person name="Kurbessoian T."/>
        </authorList>
    </citation>
    <scope>NUCLEOTIDE SEQUENCE</scope>
    <source>
        <strain evidence="1">CCFEE 5208</strain>
    </source>
</reference>
<gene>
    <name evidence="1" type="ORF">LTR82_001108</name>
</gene>
<accession>A0AAN6G021</accession>
<dbReference type="EMBL" id="JASUXU010000002">
    <property type="protein sequence ID" value="KAK0327593.1"/>
    <property type="molecule type" value="Genomic_DNA"/>
</dbReference>
<organism evidence="1 2">
    <name type="scientific">Friedmanniomyces endolithicus</name>
    <dbReference type="NCBI Taxonomy" id="329885"/>
    <lineage>
        <taxon>Eukaryota</taxon>
        <taxon>Fungi</taxon>
        <taxon>Dikarya</taxon>
        <taxon>Ascomycota</taxon>
        <taxon>Pezizomycotina</taxon>
        <taxon>Dothideomycetes</taxon>
        <taxon>Dothideomycetidae</taxon>
        <taxon>Mycosphaerellales</taxon>
        <taxon>Teratosphaeriaceae</taxon>
        <taxon>Friedmanniomyces</taxon>
    </lineage>
</organism>
<evidence type="ECO:0000313" key="1">
    <source>
        <dbReference type="EMBL" id="KAK0327593.1"/>
    </source>
</evidence>